<reference evidence="2 4" key="2">
    <citation type="submission" date="2020-08" db="EMBL/GenBank/DDBJ databases">
        <title>Genomic Encyclopedia of Type Strains, Phase IV (KMG-IV): sequencing the most valuable type-strain genomes for metagenomic binning, comparative biology and taxonomic classification.</title>
        <authorList>
            <person name="Goeker M."/>
        </authorList>
    </citation>
    <scope>NUCLEOTIDE SEQUENCE [LARGE SCALE GENOMIC DNA]</scope>
    <source>
        <strain evidence="2 4">DSM 103679</strain>
    </source>
</reference>
<proteinExistence type="predicted"/>
<gene>
    <name evidence="3" type="ORF">DYE49_06300</name>
    <name evidence="2" type="ORF">HNP77_000554</name>
</gene>
<sequence length="570" mass="65140">MKKSFIAALLFISGIMARAFEVPSAVRGSQELLESGHWVYDSLAKISLEQGRIDFSDSSPLSIFEIRSLLMEADYDSLSDTGKKEFDRVLSYTREKNIAFNASVFSLTFEPEVNIEGYYKANDDLDYVYDRYERRDFVKVPFAVQGGDWFTMKMDLAFRQNKGVMAHDDNYVNIPLEAGAVDVNFPDNGYFSTGYSFTDDAGVNFRLGTGTQSVGRSLTGSVIMSEYLTGTSWANLELYSRDFRYNMNVTQFNVDKYMYTHRLEARFFKKISFMAQESVLVYAPMELRFLNPLTIYHGMSPWRDYQPEEDDSETNVCAYLALKLNVVPVKYLRFYGMFAMTQYQTPYELENWPTDCTPNGLGFQGGAEAYIPCRNGYFHAWLEGYWADPYMYVKEDPNWSMVRTYAENIGDMAVFYEWVGSPFGPDTIAGELNAGYEVPDRWSVTGSYLFMARGEYSGTNIFTEALDWGGVDTVCDPKEWVYPDPYNEKYGEDARAVAKKQQSLTCPSGTPEYVNRMSLRGTLCASSAVKFTVQGAFTFIFNHDNNEGDFEYGPEFAFVTSIKLKEFLFK</sequence>
<protein>
    <submittedName>
        <fullName evidence="2">Uncharacterized protein</fullName>
    </submittedName>
</protein>
<dbReference type="EMBL" id="CP031517">
    <property type="protein sequence ID" value="QOS40086.1"/>
    <property type="molecule type" value="Genomic_DNA"/>
</dbReference>
<evidence type="ECO:0000256" key="1">
    <source>
        <dbReference type="SAM" id="SignalP"/>
    </source>
</evidence>
<keyword evidence="4" id="KW-1185">Reference proteome</keyword>
<dbReference type="InterPro" id="IPR038636">
    <property type="entry name" value="Wzi_sf"/>
</dbReference>
<dbReference type="EMBL" id="JACHFR010000001">
    <property type="protein sequence ID" value="MBB5218210.1"/>
    <property type="molecule type" value="Genomic_DNA"/>
</dbReference>
<dbReference type="RefSeq" id="WP_184651636.1">
    <property type="nucleotide sequence ID" value="NZ_JACHFR010000001.1"/>
</dbReference>
<evidence type="ECO:0000313" key="5">
    <source>
        <dbReference type="Proteomes" id="UP000593591"/>
    </source>
</evidence>
<evidence type="ECO:0000313" key="3">
    <source>
        <dbReference type="EMBL" id="QOS40086.1"/>
    </source>
</evidence>
<dbReference type="Gene3D" id="2.40.160.130">
    <property type="entry name" value="Capsule assembly protein Wzi"/>
    <property type="match status" value="1"/>
</dbReference>
<evidence type="ECO:0000313" key="4">
    <source>
        <dbReference type="Proteomes" id="UP000578697"/>
    </source>
</evidence>
<feature type="chain" id="PRO_5036418350" evidence="1">
    <location>
        <begin position="20"/>
        <end position="570"/>
    </location>
</feature>
<dbReference type="AlphaFoldDB" id="A0A840SBX2"/>
<keyword evidence="1" id="KW-0732">Signal</keyword>
<accession>A0A840SBX2</accession>
<dbReference type="KEGG" id="trc:DYE49_06300"/>
<reference evidence="3 5" key="1">
    <citation type="submission" date="2018-08" db="EMBL/GenBank/DDBJ databases">
        <title>The first complete genome of Treponema rectale (CHPAT), a commensal spirochete of the bovine rectum.</title>
        <authorList>
            <person name="Staton G.J."/>
            <person name="Clegg S.R."/>
            <person name="Carter S.D."/>
            <person name="Radford A.D."/>
            <person name="Darby A."/>
            <person name="Hall N."/>
            <person name="Birtles R.J."/>
            <person name="Evans N.J."/>
        </authorList>
    </citation>
    <scope>NUCLEOTIDE SEQUENCE [LARGE SCALE GENOMIC DNA]</scope>
    <source>
        <strain evidence="3 5">CHPA</strain>
    </source>
</reference>
<evidence type="ECO:0000313" key="2">
    <source>
        <dbReference type="EMBL" id="MBB5218210.1"/>
    </source>
</evidence>
<feature type="signal peptide" evidence="1">
    <location>
        <begin position="1"/>
        <end position="19"/>
    </location>
</feature>
<dbReference type="Proteomes" id="UP000578697">
    <property type="component" value="Unassembled WGS sequence"/>
</dbReference>
<organism evidence="2 4">
    <name type="scientific">Treponema rectale</name>
    <dbReference type="NCBI Taxonomy" id="744512"/>
    <lineage>
        <taxon>Bacteria</taxon>
        <taxon>Pseudomonadati</taxon>
        <taxon>Spirochaetota</taxon>
        <taxon>Spirochaetia</taxon>
        <taxon>Spirochaetales</taxon>
        <taxon>Treponemataceae</taxon>
        <taxon>Treponema</taxon>
    </lineage>
</organism>
<name>A0A840SBX2_9SPIR</name>
<dbReference type="Proteomes" id="UP000593591">
    <property type="component" value="Chromosome"/>
</dbReference>